<dbReference type="OrthoDB" id="1524306at2"/>
<dbReference type="AlphaFoldDB" id="A0A4Q1AL79"/>
<organism evidence="2 3">
    <name type="scientific">Halarcobacter ebronensis</name>
    <dbReference type="NCBI Taxonomy" id="1462615"/>
    <lineage>
        <taxon>Bacteria</taxon>
        <taxon>Pseudomonadati</taxon>
        <taxon>Campylobacterota</taxon>
        <taxon>Epsilonproteobacteria</taxon>
        <taxon>Campylobacterales</taxon>
        <taxon>Arcobacteraceae</taxon>
        <taxon>Halarcobacter</taxon>
    </lineage>
</organism>
<accession>A0A4Q1AL79</accession>
<sequence>MKPFKGSLFERLNSEFDYAQYETKEEALYASIANNLSRIFSTNAGSCETATDYGRPDLNNINLSMKESIEKIEFYCERCIKMYEPRLYKTRVAVSRERLAMNQMNILIEGYLVINGKSRRVDFKADLLKNGKVKIYKDGI</sequence>
<gene>
    <name evidence="2" type="ORF">CRV07_13380</name>
</gene>
<dbReference type="Proteomes" id="UP000289758">
    <property type="component" value="Unassembled WGS sequence"/>
</dbReference>
<evidence type="ECO:0000259" key="1">
    <source>
        <dbReference type="Pfam" id="PF04965"/>
    </source>
</evidence>
<dbReference type="PANTHER" id="PTHR38595">
    <property type="entry name" value="CYTOPLASMIC PROTEIN-RELATED"/>
    <property type="match status" value="1"/>
</dbReference>
<evidence type="ECO:0000313" key="2">
    <source>
        <dbReference type="EMBL" id="RXK02456.1"/>
    </source>
</evidence>
<protein>
    <submittedName>
        <fullName evidence="2">Type VI secretion system baseplate subunit TssE</fullName>
    </submittedName>
</protein>
<dbReference type="InterPro" id="IPR053176">
    <property type="entry name" value="T6SS_TssE1-like"/>
</dbReference>
<dbReference type="Gene3D" id="3.10.450.40">
    <property type="match status" value="1"/>
</dbReference>
<comment type="caution">
    <text evidence="2">The sequence shown here is derived from an EMBL/GenBank/DDBJ whole genome shotgun (WGS) entry which is preliminary data.</text>
</comment>
<dbReference type="EMBL" id="PDKK01000015">
    <property type="protein sequence ID" value="RXK02456.1"/>
    <property type="molecule type" value="Genomic_DNA"/>
</dbReference>
<name>A0A4Q1AL79_9BACT</name>
<dbReference type="InterPro" id="IPR017737">
    <property type="entry name" value="TssE1-like"/>
</dbReference>
<feature type="domain" description="IraD/Gp25-like" evidence="1">
    <location>
        <begin position="28"/>
        <end position="112"/>
    </location>
</feature>
<keyword evidence="3" id="KW-1185">Reference proteome</keyword>
<dbReference type="SUPFAM" id="SSF160719">
    <property type="entry name" value="gpW/gp25-like"/>
    <property type="match status" value="1"/>
</dbReference>
<dbReference type="Pfam" id="PF04965">
    <property type="entry name" value="GPW_gp25"/>
    <property type="match status" value="1"/>
</dbReference>
<evidence type="ECO:0000313" key="3">
    <source>
        <dbReference type="Proteomes" id="UP000289758"/>
    </source>
</evidence>
<dbReference type="InterPro" id="IPR007048">
    <property type="entry name" value="IraD/Gp25-like"/>
</dbReference>
<dbReference type="RefSeq" id="WP_129088136.1">
    <property type="nucleotide sequence ID" value="NZ_CP053836.1"/>
</dbReference>
<proteinExistence type="predicted"/>
<dbReference type="PANTHER" id="PTHR38595:SF2">
    <property type="entry name" value="TYPE VI SECRETION SYSTEM BASEPLATE SUBUNIT TSSE"/>
    <property type="match status" value="1"/>
</dbReference>
<dbReference type="NCBIfam" id="TIGR03357">
    <property type="entry name" value="VI_zyme"/>
    <property type="match status" value="1"/>
</dbReference>
<reference evidence="2 3" key="1">
    <citation type="submission" date="2017-10" db="EMBL/GenBank/DDBJ databases">
        <title>Genomics of the genus Arcobacter.</title>
        <authorList>
            <person name="Perez-Cataluna A."/>
            <person name="Figueras M.J."/>
        </authorList>
    </citation>
    <scope>NUCLEOTIDE SEQUENCE [LARGE SCALE GENOMIC DNA]</scope>
    <source>
        <strain evidence="2 3">CECT 8441</strain>
    </source>
</reference>